<dbReference type="PROSITE" id="PS51795">
    <property type="entry name" value="ZF_FLZ"/>
    <property type="match status" value="1"/>
</dbReference>
<accession>A0A8J5RSI6</accession>
<evidence type="ECO:0000313" key="6">
    <source>
        <dbReference type="EMBL" id="KAG8059831.1"/>
    </source>
</evidence>
<name>A0A8J5RSI6_ZIZPA</name>
<feature type="domain" description="FLZ-type" evidence="5">
    <location>
        <begin position="79"/>
        <end position="121"/>
    </location>
</feature>
<dbReference type="GO" id="GO:0046872">
    <property type="term" value="F:metal ion binding"/>
    <property type="evidence" value="ECO:0007669"/>
    <property type="project" value="UniProtKB-KW"/>
</dbReference>
<evidence type="ECO:0000256" key="2">
    <source>
        <dbReference type="ARBA" id="ARBA00022723"/>
    </source>
</evidence>
<evidence type="ECO:0000256" key="1">
    <source>
        <dbReference type="ARBA" id="ARBA00009374"/>
    </source>
</evidence>
<dbReference type="PANTHER" id="PTHR46057:SF7">
    <property type="entry name" value="OS02G0686800 PROTEIN"/>
    <property type="match status" value="1"/>
</dbReference>
<evidence type="ECO:0000259" key="5">
    <source>
        <dbReference type="PROSITE" id="PS51795"/>
    </source>
</evidence>
<keyword evidence="7" id="KW-1185">Reference proteome</keyword>
<comment type="caution">
    <text evidence="6">The sequence shown here is derived from an EMBL/GenBank/DDBJ whole genome shotgun (WGS) entry which is preliminary data.</text>
</comment>
<sequence>MEFTSSYFHALGNPADFAVVFSGAGGGSAQAVRPRSKVVEDHAIASGVKAGSGSKGTPRHATQSSVFCVQDAEVEEAHHFLDECSLCRKALAGDIFMYRGDTPFCSEECRREQIEMDRARHRRKKQNSPTAKAQAAAGAHRSERAPQRQLQTQI</sequence>
<feature type="region of interest" description="Disordered" evidence="4">
    <location>
        <begin position="117"/>
        <end position="154"/>
    </location>
</feature>
<dbReference type="Proteomes" id="UP000729402">
    <property type="component" value="Unassembled WGS sequence"/>
</dbReference>
<evidence type="ECO:0000313" key="7">
    <source>
        <dbReference type="Proteomes" id="UP000729402"/>
    </source>
</evidence>
<gene>
    <name evidence="6" type="ORF">GUJ93_ZPchr0002g25400</name>
</gene>
<dbReference type="InterPro" id="IPR007650">
    <property type="entry name" value="Zf-FLZ_dom"/>
</dbReference>
<evidence type="ECO:0000256" key="4">
    <source>
        <dbReference type="SAM" id="MobiDB-lite"/>
    </source>
</evidence>
<dbReference type="Pfam" id="PF04570">
    <property type="entry name" value="zf-FLZ"/>
    <property type="match status" value="1"/>
</dbReference>
<proteinExistence type="inferred from homology"/>
<reference evidence="6" key="1">
    <citation type="journal article" date="2021" name="bioRxiv">
        <title>Whole Genome Assembly and Annotation of Northern Wild Rice, Zizania palustris L., Supports a Whole Genome Duplication in the Zizania Genus.</title>
        <authorList>
            <person name="Haas M."/>
            <person name="Kono T."/>
            <person name="Macchietto M."/>
            <person name="Millas R."/>
            <person name="McGilp L."/>
            <person name="Shao M."/>
            <person name="Duquette J."/>
            <person name="Hirsch C.N."/>
            <person name="Kimball J."/>
        </authorList>
    </citation>
    <scope>NUCLEOTIDE SEQUENCE</scope>
    <source>
        <tissue evidence="6">Fresh leaf tissue</tissue>
    </source>
</reference>
<dbReference type="PANTHER" id="PTHR46057">
    <property type="entry name" value="FCS-LIKE ZINC FINGER 1-RELATED"/>
    <property type="match status" value="1"/>
</dbReference>
<evidence type="ECO:0000256" key="3">
    <source>
        <dbReference type="PROSITE-ProRule" id="PRU01131"/>
    </source>
</evidence>
<dbReference type="OrthoDB" id="621396at2759"/>
<reference evidence="6" key="2">
    <citation type="submission" date="2021-02" db="EMBL/GenBank/DDBJ databases">
        <authorList>
            <person name="Kimball J.A."/>
            <person name="Haas M.W."/>
            <person name="Macchietto M."/>
            <person name="Kono T."/>
            <person name="Duquette J."/>
            <person name="Shao M."/>
        </authorList>
    </citation>
    <scope>NUCLEOTIDE SEQUENCE</scope>
    <source>
        <tissue evidence="6">Fresh leaf tissue</tissue>
    </source>
</reference>
<organism evidence="6 7">
    <name type="scientific">Zizania palustris</name>
    <name type="common">Northern wild rice</name>
    <dbReference type="NCBI Taxonomy" id="103762"/>
    <lineage>
        <taxon>Eukaryota</taxon>
        <taxon>Viridiplantae</taxon>
        <taxon>Streptophyta</taxon>
        <taxon>Embryophyta</taxon>
        <taxon>Tracheophyta</taxon>
        <taxon>Spermatophyta</taxon>
        <taxon>Magnoliopsida</taxon>
        <taxon>Liliopsida</taxon>
        <taxon>Poales</taxon>
        <taxon>Poaceae</taxon>
        <taxon>BOP clade</taxon>
        <taxon>Oryzoideae</taxon>
        <taxon>Oryzeae</taxon>
        <taxon>Zizaniinae</taxon>
        <taxon>Zizania</taxon>
    </lineage>
</organism>
<dbReference type="AlphaFoldDB" id="A0A8J5RSI6"/>
<keyword evidence="2" id="KW-0479">Metal-binding</keyword>
<dbReference type="InterPro" id="IPR044533">
    <property type="entry name" value="FLZ1/2/3"/>
</dbReference>
<dbReference type="EMBL" id="JAAALK010000287">
    <property type="protein sequence ID" value="KAG8059831.1"/>
    <property type="molecule type" value="Genomic_DNA"/>
</dbReference>
<protein>
    <recommendedName>
        <fullName evidence="5">FLZ-type domain-containing protein</fullName>
    </recommendedName>
</protein>
<comment type="similarity">
    <text evidence="1">Belongs to the FLZ family.</text>
</comment>
<feature type="zinc finger region" description="FLZ-type" evidence="3">
    <location>
        <begin position="79"/>
        <end position="121"/>
    </location>
</feature>